<comment type="caution">
    <text evidence="15">The sequence shown here is derived from an EMBL/GenBank/DDBJ whole genome shotgun (WGS) entry which is preliminary data.</text>
</comment>
<dbReference type="EMBL" id="MU620928">
    <property type="protein sequence ID" value="KAI8578550.1"/>
    <property type="molecule type" value="Genomic_DNA"/>
</dbReference>
<evidence type="ECO:0000256" key="5">
    <source>
        <dbReference type="ARBA" id="ARBA00022723"/>
    </source>
</evidence>
<dbReference type="SUPFAM" id="SSF48113">
    <property type="entry name" value="Heme-dependent peroxidases"/>
    <property type="match status" value="1"/>
</dbReference>
<evidence type="ECO:0000256" key="6">
    <source>
        <dbReference type="ARBA" id="ARBA00022767"/>
    </source>
</evidence>
<dbReference type="GO" id="GO:0005737">
    <property type="term" value="C:cytoplasm"/>
    <property type="evidence" value="ECO:0007669"/>
    <property type="project" value="TreeGrafter"/>
</dbReference>
<dbReference type="InterPro" id="IPR010255">
    <property type="entry name" value="Haem_peroxidase_sf"/>
</dbReference>
<keyword evidence="11 14" id="KW-0408">Iron</keyword>
<evidence type="ECO:0000256" key="9">
    <source>
        <dbReference type="ARBA" id="ARBA00022964"/>
    </source>
</evidence>
<evidence type="ECO:0000256" key="13">
    <source>
        <dbReference type="ARBA" id="ARBA00023160"/>
    </source>
</evidence>
<evidence type="ECO:0000256" key="11">
    <source>
        <dbReference type="ARBA" id="ARBA00023004"/>
    </source>
</evidence>
<dbReference type="GO" id="GO:0006633">
    <property type="term" value="P:fatty acid biosynthetic process"/>
    <property type="evidence" value="ECO:0007669"/>
    <property type="project" value="UniProtKB-KW"/>
</dbReference>
<evidence type="ECO:0000256" key="8">
    <source>
        <dbReference type="ARBA" id="ARBA00022832"/>
    </source>
</evidence>
<dbReference type="PROSITE" id="PS50292">
    <property type="entry name" value="PEROXIDASE_3"/>
    <property type="match status" value="1"/>
</dbReference>
<dbReference type="InterPro" id="IPR037120">
    <property type="entry name" value="Haem_peroxidase_sf_animal"/>
</dbReference>
<gene>
    <name evidence="15" type="ORF">K450DRAFT_281605</name>
</gene>
<keyword evidence="2" id="KW-0444">Lipid biosynthesis</keyword>
<dbReference type="GO" id="GO:0046872">
    <property type="term" value="F:metal ion binding"/>
    <property type="evidence" value="ECO:0007669"/>
    <property type="project" value="UniProtKB-KW"/>
</dbReference>
<evidence type="ECO:0000313" key="15">
    <source>
        <dbReference type="EMBL" id="KAI8578550.1"/>
    </source>
</evidence>
<evidence type="ECO:0000256" key="3">
    <source>
        <dbReference type="ARBA" id="ARBA00022559"/>
    </source>
</evidence>
<dbReference type="Pfam" id="PF03098">
    <property type="entry name" value="An_peroxidase"/>
    <property type="match status" value="1"/>
</dbReference>
<keyword evidence="16" id="KW-1185">Reference proteome</keyword>
<dbReference type="GO" id="GO:0016702">
    <property type="term" value="F:oxidoreductase activity, acting on single donors with incorporation of molecular oxygen, incorporation of two atoms of oxygen"/>
    <property type="evidence" value="ECO:0007669"/>
    <property type="project" value="TreeGrafter"/>
</dbReference>
<dbReference type="Proteomes" id="UP001206595">
    <property type="component" value="Unassembled WGS sequence"/>
</dbReference>
<protein>
    <recommendedName>
        <fullName evidence="17">Peroxidase</fullName>
    </recommendedName>
</protein>
<keyword evidence="5 14" id="KW-0479">Metal-binding</keyword>
<dbReference type="AlphaFoldDB" id="A0AAD5HBV6"/>
<evidence type="ECO:0008006" key="17">
    <source>
        <dbReference type="Google" id="ProtNLM"/>
    </source>
</evidence>
<dbReference type="GO" id="GO:0006979">
    <property type="term" value="P:response to oxidative stress"/>
    <property type="evidence" value="ECO:0007669"/>
    <property type="project" value="InterPro"/>
</dbReference>
<dbReference type="InterPro" id="IPR050783">
    <property type="entry name" value="Oxylipin_biosynth_metab"/>
</dbReference>
<evidence type="ECO:0000313" key="16">
    <source>
        <dbReference type="Proteomes" id="UP001206595"/>
    </source>
</evidence>
<dbReference type="InterPro" id="IPR034815">
    <property type="entry name" value="A_dioxygenase"/>
</dbReference>
<keyword evidence="6" id="KW-0925">Oxylipin biosynthesis</keyword>
<evidence type="ECO:0000256" key="7">
    <source>
        <dbReference type="ARBA" id="ARBA00022821"/>
    </source>
</evidence>
<dbReference type="CDD" id="cd09818">
    <property type="entry name" value="PIOX_like"/>
    <property type="match status" value="1"/>
</dbReference>
<dbReference type="PRINTS" id="PR00457">
    <property type="entry name" value="ANPEROXIDASE"/>
</dbReference>
<keyword evidence="8" id="KW-0276">Fatty acid metabolism</keyword>
<dbReference type="GO" id="GO:0004666">
    <property type="term" value="F:prostaglandin-endoperoxide synthase activity"/>
    <property type="evidence" value="ECO:0007669"/>
    <property type="project" value="TreeGrafter"/>
</dbReference>
<keyword evidence="3" id="KW-0575">Peroxidase</keyword>
<proteinExistence type="predicted"/>
<dbReference type="GO" id="GO:0031408">
    <property type="term" value="P:oxylipin biosynthetic process"/>
    <property type="evidence" value="ECO:0007669"/>
    <property type="project" value="UniProtKB-KW"/>
</dbReference>
<keyword evidence="4 14" id="KW-0349">Heme</keyword>
<comment type="cofactor">
    <cofactor evidence="1">
        <name>Ca(2+)</name>
        <dbReference type="ChEBI" id="CHEBI:29108"/>
    </cofactor>
</comment>
<keyword evidence="13" id="KW-0275">Fatty acid biosynthesis</keyword>
<evidence type="ECO:0000256" key="1">
    <source>
        <dbReference type="ARBA" id="ARBA00001913"/>
    </source>
</evidence>
<dbReference type="GeneID" id="75918748"/>
<accession>A0AAD5HBV6</accession>
<dbReference type="PANTHER" id="PTHR11903">
    <property type="entry name" value="PROSTAGLANDIN G/H SYNTHASE"/>
    <property type="match status" value="1"/>
</dbReference>
<organism evidence="15 16">
    <name type="scientific">Umbelopsis ramanniana AG</name>
    <dbReference type="NCBI Taxonomy" id="1314678"/>
    <lineage>
        <taxon>Eukaryota</taxon>
        <taxon>Fungi</taxon>
        <taxon>Fungi incertae sedis</taxon>
        <taxon>Mucoromycota</taxon>
        <taxon>Mucoromycotina</taxon>
        <taxon>Umbelopsidomycetes</taxon>
        <taxon>Umbelopsidales</taxon>
        <taxon>Umbelopsidaceae</taxon>
        <taxon>Umbelopsis</taxon>
    </lineage>
</organism>
<dbReference type="Gene3D" id="1.10.640.10">
    <property type="entry name" value="Haem peroxidase domain superfamily, animal type"/>
    <property type="match status" value="1"/>
</dbReference>
<keyword evidence="9" id="KW-0223">Dioxygenase</keyword>
<name>A0AAD5HBV6_UMBRA</name>
<evidence type="ECO:0000256" key="2">
    <source>
        <dbReference type="ARBA" id="ARBA00022516"/>
    </source>
</evidence>
<sequence length="603" mass="68559">MVDILNTILYGATGVRHWWTLPLIVALIHLSLERERLLSKHLYDSYVGNTAKPPAAGECGEAERRARTLDGSCNNLEQPSMGMLGYRFSRNSAPEWIDDGSRLLDPNPRDATNKLMVRDTFKAAETLNLMSVAWVHFQVHDWMSHKRGVGTGEFIHVPLPEDDPWRPQQTEMLIPRSVNDSQSGDDPSKHVSFANEQTHWWDQSQIYGTSPEINAKIRTHVDGKLKLDDEGLLFTDVDGMEVTGMKQNWWLGLSLLHNLFTKEHNSICDYLKEHHPDMDDQELYDKARLINTAVNAKIHTVEWTPAILSDEIGYIALQSNWFGLENTFPDQKLLVDTLRATGILSHPSAYGIVGNPAKFYGVPFSLTEEFTAVYRFHPFLPDGITVVDSATGHPINGEDIPLIDMTFRKATSIMHNYKYKDLLATFGTQFSGAMVLNNYPKAMLDFTMPYDNPPTRIDLSTVDMIRDRERGVPRINNIRRSLGLPAFKSWEDLNPDPEVIAQMKTVYKSVEDVDCLVGMAAEMPRPPGWAFGDTTFTVFVVMASRRLMTDRFLTDDFTPEYYTQEGIDWVRNATFKDILLRHAPELKDLLSTVSNPFAPWTFK</sequence>
<dbReference type="GO" id="GO:0004601">
    <property type="term" value="F:peroxidase activity"/>
    <property type="evidence" value="ECO:0007669"/>
    <property type="project" value="UniProtKB-KW"/>
</dbReference>
<dbReference type="PANTHER" id="PTHR11903:SF11">
    <property type="entry name" value="ALPHA-DIOXYGENASE 1"/>
    <property type="match status" value="1"/>
</dbReference>
<evidence type="ECO:0000256" key="14">
    <source>
        <dbReference type="PIRSR" id="PIRSR619791-2"/>
    </source>
</evidence>
<reference evidence="15" key="2">
    <citation type="journal article" date="2022" name="Proc. Natl. Acad. Sci. U.S.A.">
        <title>Diploid-dominant life cycles characterize the early evolution of Fungi.</title>
        <authorList>
            <person name="Amses K.R."/>
            <person name="Simmons D.R."/>
            <person name="Longcore J.E."/>
            <person name="Mondo S.J."/>
            <person name="Seto K."/>
            <person name="Jeronimo G.H."/>
            <person name="Bonds A.E."/>
            <person name="Quandt C.A."/>
            <person name="Davis W.J."/>
            <person name="Chang Y."/>
            <person name="Federici B.A."/>
            <person name="Kuo A."/>
            <person name="LaButti K."/>
            <person name="Pangilinan J."/>
            <person name="Andreopoulos W."/>
            <person name="Tritt A."/>
            <person name="Riley R."/>
            <person name="Hundley H."/>
            <person name="Johnson J."/>
            <person name="Lipzen A."/>
            <person name="Barry K."/>
            <person name="Lang B.F."/>
            <person name="Cuomo C.A."/>
            <person name="Buchler N.E."/>
            <person name="Grigoriev I.V."/>
            <person name="Spatafora J.W."/>
            <person name="Stajich J.E."/>
            <person name="James T.Y."/>
        </authorList>
    </citation>
    <scope>NUCLEOTIDE SEQUENCE</scope>
    <source>
        <strain evidence="15">AG</strain>
    </source>
</reference>
<keyword evidence="12" id="KW-0443">Lipid metabolism</keyword>
<evidence type="ECO:0000256" key="12">
    <source>
        <dbReference type="ARBA" id="ARBA00023098"/>
    </source>
</evidence>
<feature type="binding site" description="axial binding residue" evidence="14">
    <location>
        <position position="377"/>
    </location>
    <ligand>
        <name>heme b</name>
        <dbReference type="ChEBI" id="CHEBI:60344"/>
    </ligand>
    <ligandPart>
        <name>Fe</name>
        <dbReference type="ChEBI" id="CHEBI:18248"/>
    </ligandPart>
</feature>
<keyword evidence="7" id="KW-0611">Plant defense</keyword>
<keyword evidence="10" id="KW-0560">Oxidoreductase</keyword>
<dbReference type="InterPro" id="IPR019791">
    <property type="entry name" value="Haem_peroxidase_animal"/>
</dbReference>
<dbReference type="GO" id="GO:0006952">
    <property type="term" value="P:defense response"/>
    <property type="evidence" value="ECO:0007669"/>
    <property type="project" value="UniProtKB-KW"/>
</dbReference>
<evidence type="ECO:0000256" key="4">
    <source>
        <dbReference type="ARBA" id="ARBA00022617"/>
    </source>
</evidence>
<evidence type="ECO:0000256" key="10">
    <source>
        <dbReference type="ARBA" id="ARBA00023002"/>
    </source>
</evidence>
<reference evidence="15" key="1">
    <citation type="submission" date="2021-06" db="EMBL/GenBank/DDBJ databases">
        <authorList>
            <consortium name="DOE Joint Genome Institute"/>
            <person name="Mondo S.J."/>
            <person name="Amses K.R."/>
            <person name="Simmons D.R."/>
            <person name="Longcore J.E."/>
            <person name="Seto K."/>
            <person name="Alves G.H."/>
            <person name="Bonds A.E."/>
            <person name="Quandt C.A."/>
            <person name="Davis W.J."/>
            <person name="Chang Y."/>
            <person name="Letcher P.M."/>
            <person name="Powell M.J."/>
            <person name="Kuo A."/>
            <person name="Labutti K."/>
            <person name="Pangilinan J."/>
            <person name="Andreopoulos W."/>
            <person name="Tritt A."/>
            <person name="Riley R."/>
            <person name="Hundley H."/>
            <person name="Johnson J."/>
            <person name="Lipzen A."/>
            <person name="Barry K."/>
            <person name="Berbee M.L."/>
            <person name="Buchler N.E."/>
            <person name="Grigoriev I.V."/>
            <person name="Spatafora J.W."/>
            <person name="Stajich J.E."/>
            <person name="James T.Y."/>
        </authorList>
    </citation>
    <scope>NUCLEOTIDE SEQUENCE</scope>
    <source>
        <strain evidence="15">AG</strain>
    </source>
</reference>
<dbReference type="GO" id="GO:0020037">
    <property type="term" value="F:heme binding"/>
    <property type="evidence" value="ECO:0007669"/>
    <property type="project" value="InterPro"/>
</dbReference>
<dbReference type="RefSeq" id="XP_051443554.1">
    <property type="nucleotide sequence ID" value="XM_051593406.1"/>
</dbReference>